<feature type="transmembrane region" description="Helical" evidence="1">
    <location>
        <begin position="168"/>
        <end position="193"/>
    </location>
</feature>
<proteinExistence type="predicted"/>
<keyword evidence="1" id="KW-0812">Transmembrane</keyword>
<dbReference type="Proteomes" id="UP001519342">
    <property type="component" value="Unassembled WGS sequence"/>
</dbReference>
<keyword evidence="1" id="KW-1133">Transmembrane helix</keyword>
<comment type="caution">
    <text evidence="2">The sequence shown here is derived from an EMBL/GenBank/DDBJ whole genome shotgun (WGS) entry which is preliminary data.</text>
</comment>
<evidence type="ECO:0000256" key="1">
    <source>
        <dbReference type="SAM" id="Phobius"/>
    </source>
</evidence>
<dbReference type="InterPro" id="IPR021359">
    <property type="entry name" value="DUF2812"/>
</dbReference>
<dbReference type="RefSeq" id="WP_209511875.1">
    <property type="nucleotide sequence ID" value="NZ_JAGGKS010000005.1"/>
</dbReference>
<organism evidence="2 3">
    <name type="scientific">Sedimentibacter acidaminivorans</name>
    <dbReference type="NCBI Taxonomy" id="913099"/>
    <lineage>
        <taxon>Bacteria</taxon>
        <taxon>Bacillati</taxon>
        <taxon>Bacillota</taxon>
        <taxon>Tissierellia</taxon>
        <taxon>Sedimentibacter</taxon>
    </lineage>
</organism>
<protein>
    <recommendedName>
        <fullName evidence="4">DUF2812 domain-containing protein</fullName>
    </recommendedName>
</protein>
<name>A0ABS4GEM6_9FIRM</name>
<evidence type="ECO:0008006" key="4">
    <source>
        <dbReference type="Google" id="ProtNLM"/>
    </source>
</evidence>
<evidence type="ECO:0000313" key="3">
    <source>
        <dbReference type="Proteomes" id="UP001519342"/>
    </source>
</evidence>
<gene>
    <name evidence="2" type="ORF">J2Z76_002010</name>
</gene>
<feature type="transmembrane region" description="Helical" evidence="1">
    <location>
        <begin position="248"/>
        <end position="265"/>
    </location>
</feature>
<keyword evidence="3" id="KW-1185">Reference proteome</keyword>
<dbReference type="Pfam" id="PF11193">
    <property type="entry name" value="DUF2812"/>
    <property type="match status" value="1"/>
</dbReference>
<feature type="transmembrane region" description="Helical" evidence="1">
    <location>
        <begin position="130"/>
        <end position="148"/>
    </location>
</feature>
<feature type="transmembrane region" description="Helical" evidence="1">
    <location>
        <begin position="272"/>
        <end position="293"/>
    </location>
</feature>
<reference evidence="2 3" key="1">
    <citation type="submission" date="2021-03" db="EMBL/GenBank/DDBJ databases">
        <title>Genomic Encyclopedia of Type Strains, Phase IV (KMG-IV): sequencing the most valuable type-strain genomes for metagenomic binning, comparative biology and taxonomic classification.</title>
        <authorList>
            <person name="Goeker M."/>
        </authorList>
    </citation>
    <scope>NUCLEOTIDE SEQUENCE [LARGE SCALE GENOMIC DNA]</scope>
    <source>
        <strain evidence="2 3">DSM 24004</strain>
    </source>
</reference>
<feature type="transmembrane region" description="Helical" evidence="1">
    <location>
        <begin position="214"/>
        <end position="236"/>
    </location>
</feature>
<keyword evidence="1" id="KW-0472">Membrane</keyword>
<sequence>MERNKKKKINWRFKKLEYKLMEEYLEEMAIKGWMPSEIDNNKAIFVKIDPRQLKFCVSISPYKSTLIHDVDDDLIDEYRSSCEALGWHYITSYDQMYFFYAEKYENTYRIHTDPELEQKIVLDNVWKKELFRSIGIFIYFIAITWMNFFTEGYLDYRILVNWFKLLTMFFLLPLACIVSITPVITNLIWYFKVKSNMNYNVSSKSLRFVKLRNAVLDIESYTLIVLLVPVLGYYFFPKGILDNWTTNLFLITILSITVCCFYLYFKEKTSKTVKMLSIFSIFIGITILIYIMAQSSLSNEISNANDDIQIISYKYPVIKISDFADIGEIDSNSFNKSYSPLVPNGYIYSEDYNDAVKGKNYDVTTEYYKCISEKVASIVYDGIIADYENGKYFRGNIENIYEKNWNCDKVTLITDSIFDNEILVLLKDSEVIKIEISDNLINIYDEKYRQKILEKFMNYI</sequence>
<dbReference type="EMBL" id="JAGGKS010000005">
    <property type="protein sequence ID" value="MBP1926146.1"/>
    <property type="molecule type" value="Genomic_DNA"/>
</dbReference>
<evidence type="ECO:0000313" key="2">
    <source>
        <dbReference type="EMBL" id="MBP1926146.1"/>
    </source>
</evidence>
<accession>A0ABS4GEM6</accession>